<keyword evidence="2" id="KW-1185">Reference proteome</keyword>
<accession>F4QG64</accession>
<reference evidence="2" key="1">
    <citation type="submission" date="2011-03" db="EMBL/GenBank/DDBJ databases">
        <title>Draft genome sequence of Brevundimonas diminuta.</title>
        <authorList>
            <person name="Brown P.J.B."/>
            <person name="Buechlein A."/>
            <person name="Hemmerich C."/>
            <person name="Brun Y.V."/>
        </authorList>
    </citation>
    <scope>NUCLEOTIDE SEQUENCE [LARGE SCALE GENOMIC DNA]</scope>
    <source>
        <strain evidence="2">C19</strain>
    </source>
</reference>
<evidence type="ECO:0000313" key="1">
    <source>
        <dbReference type="EMBL" id="EGF93875.1"/>
    </source>
</evidence>
<protein>
    <recommendedName>
        <fullName evidence="3">Polyketide cyclase / dehydrase and lipid transport family protein</fullName>
    </recommendedName>
</protein>
<dbReference type="HOGENOM" id="CLU_132051_0_0_5"/>
<dbReference type="InterPro" id="IPR023393">
    <property type="entry name" value="START-like_dom_sf"/>
</dbReference>
<organism evidence="1 2">
    <name type="scientific">Asticcacaulis biprosthecium C19</name>
    <dbReference type="NCBI Taxonomy" id="715226"/>
    <lineage>
        <taxon>Bacteria</taxon>
        <taxon>Pseudomonadati</taxon>
        <taxon>Pseudomonadota</taxon>
        <taxon>Alphaproteobacteria</taxon>
        <taxon>Caulobacterales</taxon>
        <taxon>Caulobacteraceae</taxon>
        <taxon>Asticcacaulis</taxon>
    </lineage>
</organism>
<evidence type="ECO:0000313" key="2">
    <source>
        <dbReference type="Proteomes" id="UP000006512"/>
    </source>
</evidence>
<dbReference type="Gene3D" id="3.30.530.20">
    <property type="match status" value="1"/>
</dbReference>
<dbReference type="EMBL" id="GL883076">
    <property type="protein sequence ID" value="EGF93875.1"/>
    <property type="molecule type" value="Genomic_DNA"/>
</dbReference>
<dbReference type="Proteomes" id="UP000006512">
    <property type="component" value="Unassembled WGS sequence"/>
</dbReference>
<gene>
    <name evidence="1" type="ORF">ABI_01070</name>
</gene>
<sequence>MEKPSMMMMGGRMTYEFDAAKGQAVGSVIKMGGGFLGVKLSVEEVITVHDPPRRKVWETCGQTQILIIGAYRMGFEIRPAKGGSHLRVFIDYNHLTTFFRGILSLCFASIYARWCVSQMASDARRAFLPRLKPVAD</sequence>
<dbReference type="eggNOG" id="ENOG5032JX2">
    <property type="taxonomic scope" value="Bacteria"/>
</dbReference>
<name>F4QG64_9CAUL</name>
<proteinExistence type="predicted"/>
<dbReference type="SUPFAM" id="SSF55961">
    <property type="entry name" value="Bet v1-like"/>
    <property type="match status" value="1"/>
</dbReference>
<evidence type="ECO:0008006" key="3">
    <source>
        <dbReference type="Google" id="ProtNLM"/>
    </source>
</evidence>
<dbReference type="STRING" id="715226.ABI_01070"/>
<dbReference type="AlphaFoldDB" id="F4QG64"/>